<feature type="compositionally biased region" description="Gly residues" evidence="8">
    <location>
        <begin position="166"/>
        <end position="182"/>
    </location>
</feature>
<dbReference type="GO" id="GO:0003724">
    <property type="term" value="F:RNA helicase activity"/>
    <property type="evidence" value="ECO:0007669"/>
    <property type="project" value="UniProtKB-EC"/>
</dbReference>
<accession>A0AAN0JD16</accession>
<evidence type="ECO:0000256" key="8">
    <source>
        <dbReference type="SAM" id="MobiDB-lite"/>
    </source>
</evidence>
<dbReference type="Proteomes" id="UP000007879">
    <property type="component" value="Unassembled WGS sequence"/>
</dbReference>
<dbReference type="FunFam" id="3.40.50.300:FF:000397">
    <property type="entry name" value="Probable ATP-dependent RNA helicase DDX4"/>
    <property type="match status" value="1"/>
</dbReference>
<dbReference type="InterPro" id="IPR011545">
    <property type="entry name" value="DEAD/DEAH_box_helicase_dom"/>
</dbReference>
<evidence type="ECO:0000313" key="13">
    <source>
        <dbReference type="Proteomes" id="UP000007879"/>
    </source>
</evidence>
<dbReference type="GO" id="GO:0005524">
    <property type="term" value="F:ATP binding"/>
    <property type="evidence" value="ECO:0007669"/>
    <property type="project" value="UniProtKB-KW"/>
</dbReference>
<dbReference type="SMART" id="SM00490">
    <property type="entry name" value="HELICc"/>
    <property type="match status" value="1"/>
</dbReference>
<feature type="compositionally biased region" description="Gly residues" evidence="8">
    <location>
        <begin position="130"/>
        <end position="144"/>
    </location>
</feature>
<dbReference type="AlphaFoldDB" id="A0AAN0JD16"/>
<feature type="compositionally biased region" description="Gly residues" evidence="8">
    <location>
        <begin position="241"/>
        <end position="265"/>
    </location>
</feature>
<dbReference type="PROSITE" id="PS51192">
    <property type="entry name" value="HELICASE_ATP_BIND_1"/>
    <property type="match status" value="1"/>
</dbReference>
<feature type="compositionally biased region" description="Gly residues" evidence="8">
    <location>
        <begin position="28"/>
        <end position="37"/>
    </location>
</feature>
<dbReference type="InterPro" id="IPR014001">
    <property type="entry name" value="Helicase_ATP-bd"/>
</dbReference>
<evidence type="ECO:0000256" key="1">
    <source>
        <dbReference type="ARBA" id="ARBA00012552"/>
    </source>
</evidence>
<dbReference type="PROSITE" id="PS51194">
    <property type="entry name" value="HELICASE_CTER"/>
    <property type="match status" value="1"/>
</dbReference>
<dbReference type="PROSITE" id="PS51195">
    <property type="entry name" value="Q_MOTIF"/>
    <property type="match status" value="1"/>
</dbReference>
<evidence type="ECO:0000256" key="5">
    <source>
        <dbReference type="ARBA" id="ARBA00022840"/>
    </source>
</evidence>
<feature type="compositionally biased region" description="Gly residues" evidence="8">
    <location>
        <begin position="57"/>
        <end position="66"/>
    </location>
</feature>
<dbReference type="InterPro" id="IPR001650">
    <property type="entry name" value="Helicase_C-like"/>
</dbReference>
<dbReference type="InterPro" id="IPR014014">
    <property type="entry name" value="RNA_helicase_DEAD_Q_motif"/>
</dbReference>
<dbReference type="Pfam" id="PF00270">
    <property type="entry name" value="DEAD"/>
    <property type="match status" value="1"/>
</dbReference>
<keyword evidence="5" id="KW-0067">ATP-binding</keyword>
<feature type="compositionally biased region" description="Gly residues" evidence="8">
    <location>
        <begin position="222"/>
        <end position="232"/>
    </location>
</feature>
<feature type="short sequence motif" description="Q motif" evidence="7">
    <location>
        <begin position="349"/>
        <end position="377"/>
    </location>
</feature>
<dbReference type="GO" id="GO:0003676">
    <property type="term" value="F:nucleic acid binding"/>
    <property type="evidence" value="ECO:0007669"/>
    <property type="project" value="InterPro"/>
</dbReference>
<evidence type="ECO:0000313" key="12">
    <source>
        <dbReference type="EnsemblMetazoa" id="XP_019854879.1"/>
    </source>
</evidence>
<keyword evidence="13" id="KW-1185">Reference proteome</keyword>
<keyword evidence="2" id="KW-0547">Nucleotide-binding</keyword>
<proteinExistence type="predicted"/>
<feature type="domain" description="DEAD-box RNA helicase Q" evidence="11">
    <location>
        <begin position="349"/>
        <end position="377"/>
    </location>
</feature>
<evidence type="ECO:0000256" key="4">
    <source>
        <dbReference type="ARBA" id="ARBA00022806"/>
    </source>
</evidence>
<dbReference type="PANTHER" id="PTHR47958">
    <property type="entry name" value="ATP-DEPENDENT RNA HELICASE DBP3"/>
    <property type="match status" value="1"/>
</dbReference>
<dbReference type="SMART" id="SM00487">
    <property type="entry name" value="DEXDc"/>
    <property type="match status" value="1"/>
</dbReference>
<dbReference type="Gene3D" id="3.40.50.300">
    <property type="entry name" value="P-loop containing nucleotide triphosphate hydrolases"/>
    <property type="match status" value="2"/>
</dbReference>
<evidence type="ECO:0000256" key="2">
    <source>
        <dbReference type="ARBA" id="ARBA00022741"/>
    </source>
</evidence>
<feature type="compositionally biased region" description="Gly residues" evidence="8">
    <location>
        <begin position="89"/>
        <end position="117"/>
    </location>
</feature>
<evidence type="ECO:0000259" key="10">
    <source>
        <dbReference type="PROSITE" id="PS51194"/>
    </source>
</evidence>
<feature type="domain" description="Helicase C-terminal" evidence="10">
    <location>
        <begin position="574"/>
        <end position="735"/>
    </location>
</feature>
<dbReference type="CDD" id="cd18787">
    <property type="entry name" value="SF2_C_DEAD"/>
    <property type="match status" value="1"/>
</dbReference>
<reference evidence="12" key="2">
    <citation type="submission" date="2024-06" db="UniProtKB">
        <authorList>
            <consortium name="EnsemblMetazoa"/>
        </authorList>
    </citation>
    <scope>IDENTIFICATION</scope>
</reference>
<sequence>MSEDWDDEPPSLGVMPSFSTGFSSNGGADAGGGGWGGNNSSEEVTQKFESMTFSAKGGRGGFGGRSGGDEGGRRGGGFGGRRGGRREGGGGFGSSDGEGGGWKNGGSSGGGFGGGFKKFGDRDGDEGGESRGFGSRGFGGGSNGFGRDRDGDGDSEGSAFGRRGGRGGGFGGRGGRRGGFGGQRDNDNGEDGGESRGGGFRSGGGFGGGGFRGGEDGESRRGGGFGGGFGRRGGNDDDQDGGGGGGFGGRRGGGFSGRSGGGGGFRRGDDNEDEGGDGEERRGGGFGRRGGGGDKEESGDAPRREVYIPPAPADDEGSIFETINAGINFDRYDDIPVDVSGRDPPGNITSFDECGFFQTTSENIAKCKYTRPTPVQKYSIPIIMKGRDLMACAQTGSGKTAAFLLPSITRLISENIPGASRNDTQSPEVLIISPTRELTLQIYNEARKFTHNSIYRPVVVYGGTSVGHQLRQVEGGCNMLVCTPGRLIDFLQRKKVLLDNIKIFILDEADRMLDMGFGPEIRRVVQDFDMPEKGKRQTLMFSATFPEEIQQLAADFLEDYLFLTVGRVGGATSDIQQKVIEIGEYERRDKLIEILSSAGQERVLVFVETKRSADFLATSLSQSGYPATSIHGDRFQREREEALRDFRNGRAPVLIATSVAARGLDIPEVKHVINYDLPQQIDEYVHRIGRTGRIGNKGLATAFFQKDKDMALARSLVKILTDAEQDVPDFLEECAESAAGTNFGPSGGQFASRDIRSGGRGSQRGGRSGGSSWGGGGGFSDNFGDGGASSGGGFTSSSGMGGGGGGGGGGGEEDEEW</sequence>
<reference evidence="13" key="1">
    <citation type="journal article" date="2010" name="Nature">
        <title>The Amphimedon queenslandica genome and the evolution of animal complexity.</title>
        <authorList>
            <person name="Srivastava M."/>
            <person name="Simakov O."/>
            <person name="Chapman J."/>
            <person name="Fahey B."/>
            <person name="Gauthier M.E."/>
            <person name="Mitros T."/>
            <person name="Richards G.S."/>
            <person name="Conaco C."/>
            <person name="Dacre M."/>
            <person name="Hellsten U."/>
            <person name="Larroux C."/>
            <person name="Putnam N.H."/>
            <person name="Stanke M."/>
            <person name="Adamska M."/>
            <person name="Darling A."/>
            <person name="Degnan S.M."/>
            <person name="Oakley T.H."/>
            <person name="Plachetzki D.C."/>
            <person name="Zhai Y."/>
            <person name="Adamski M."/>
            <person name="Calcino A."/>
            <person name="Cummins S.F."/>
            <person name="Goodstein D.M."/>
            <person name="Harris C."/>
            <person name="Jackson D.J."/>
            <person name="Leys S.P."/>
            <person name="Shu S."/>
            <person name="Woodcroft B.J."/>
            <person name="Vervoort M."/>
            <person name="Kosik K.S."/>
            <person name="Manning G."/>
            <person name="Degnan B.M."/>
            <person name="Rokhsar D.S."/>
        </authorList>
    </citation>
    <scope>NUCLEOTIDE SEQUENCE [LARGE SCALE GENOMIC DNA]</scope>
</reference>
<dbReference type="GO" id="GO:0016787">
    <property type="term" value="F:hydrolase activity"/>
    <property type="evidence" value="ECO:0007669"/>
    <property type="project" value="UniProtKB-KW"/>
</dbReference>
<evidence type="ECO:0000259" key="9">
    <source>
        <dbReference type="PROSITE" id="PS51192"/>
    </source>
</evidence>
<evidence type="ECO:0000256" key="3">
    <source>
        <dbReference type="ARBA" id="ARBA00022801"/>
    </source>
</evidence>
<dbReference type="FunFam" id="3.40.50.300:FF:000008">
    <property type="entry name" value="ATP-dependent RNA helicase RhlB"/>
    <property type="match status" value="1"/>
</dbReference>
<dbReference type="Pfam" id="PF00271">
    <property type="entry name" value="Helicase_C"/>
    <property type="match status" value="1"/>
</dbReference>
<name>A0AAN0JD16_AMPQE</name>
<gene>
    <name evidence="12" type="primary">100634781</name>
</gene>
<evidence type="ECO:0000256" key="7">
    <source>
        <dbReference type="PROSITE-ProRule" id="PRU00552"/>
    </source>
</evidence>
<keyword evidence="3" id="KW-0378">Hydrolase</keyword>
<dbReference type="CDD" id="cd18052">
    <property type="entry name" value="DEADc_DDX4"/>
    <property type="match status" value="1"/>
</dbReference>
<protein>
    <recommendedName>
        <fullName evidence="1">RNA helicase</fullName>
        <ecNumber evidence="1">3.6.4.13</ecNumber>
    </recommendedName>
</protein>
<dbReference type="InterPro" id="IPR027417">
    <property type="entry name" value="P-loop_NTPase"/>
</dbReference>
<organism evidence="12 13">
    <name type="scientific">Amphimedon queenslandica</name>
    <name type="common">Sponge</name>
    <dbReference type="NCBI Taxonomy" id="400682"/>
    <lineage>
        <taxon>Eukaryota</taxon>
        <taxon>Metazoa</taxon>
        <taxon>Porifera</taxon>
        <taxon>Demospongiae</taxon>
        <taxon>Heteroscleromorpha</taxon>
        <taxon>Haplosclerida</taxon>
        <taxon>Niphatidae</taxon>
        <taxon>Amphimedon</taxon>
    </lineage>
</organism>
<feature type="compositionally biased region" description="Basic and acidic residues" evidence="8">
    <location>
        <begin position="291"/>
        <end position="306"/>
    </location>
</feature>
<feature type="region of interest" description="Disordered" evidence="8">
    <location>
        <begin position="738"/>
        <end position="817"/>
    </location>
</feature>
<keyword evidence="4" id="KW-0347">Helicase</keyword>
<dbReference type="EnsemblMetazoa" id="XM_019999320.1">
    <property type="protein sequence ID" value="XP_019854879.1"/>
    <property type="gene ID" value="LOC100634781"/>
</dbReference>
<dbReference type="InterPro" id="IPR000629">
    <property type="entry name" value="RNA-helicase_DEAD-box_CS"/>
</dbReference>
<dbReference type="EC" id="3.6.4.13" evidence="1"/>
<comment type="catalytic activity">
    <reaction evidence="6">
        <text>ATP + H2O = ADP + phosphate + H(+)</text>
        <dbReference type="Rhea" id="RHEA:13065"/>
        <dbReference type="ChEBI" id="CHEBI:15377"/>
        <dbReference type="ChEBI" id="CHEBI:15378"/>
        <dbReference type="ChEBI" id="CHEBI:30616"/>
        <dbReference type="ChEBI" id="CHEBI:43474"/>
        <dbReference type="ChEBI" id="CHEBI:456216"/>
        <dbReference type="EC" id="3.6.4.13"/>
    </reaction>
</comment>
<feature type="compositionally biased region" description="Gly residues" evidence="8">
    <location>
        <begin position="195"/>
        <end position="212"/>
    </location>
</feature>
<feature type="region of interest" description="Disordered" evidence="8">
    <location>
        <begin position="1"/>
        <end position="318"/>
    </location>
</feature>
<dbReference type="PROSITE" id="PS00039">
    <property type="entry name" value="DEAD_ATP_HELICASE"/>
    <property type="match status" value="1"/>
</dbReference>
<feature type="compositionally biased region" description="Gly residues" evidence="8">
    <location>
        <begin position="758"/>
        <end position="810"/>
    </location>
</feature>
<feature type="domain" description="Helicase ATP-binding" evidence="9">
    <location>
        <begin position="380"/>
        <end position="563"/>
    </location>
</feature>
<evidence type="ECO:0000259" key="11">
    <source>
        <dbReference type="PROSITE" id="PS51195"/>
    </source>
</evidence>
<dbReference type="SUPFAM" id="SSF52540">
    <property type="entry name" value="P-loop containing nucleoside triphosphate hydrolases"/>
    <property type="match status" value="1"/>
</dbReference>
<evidence type="ECO:0000256" key="6">
    <source>
        <dbReference type="ARBA" id="ARBA00047984"/>
    </source>
</evidence>